<feature type="transmembrane region" description="Helical" evidence="1">
    <location>
        <begin position="12"/>
        <end position="34"/>
    </location>
</feature>
<keyword evidence="1" id="KW-0812">Transmembrane</keyword>
<dbReference type="InParanoid" id="D6TTK5"/>
<protein>
    <recommendedName>
        <fullName evidence="4">DUF1772 domain-containing protein</fullName>
    </recommendedName>
</protein>
<name>D6TTK5_KTERA</name>
<dbReference type="EMBL" id="ADVG01000003">
    <property type="protein sequence ID" value="EFH83756.1"/>
    <property type="molecule type" value="Genomic_DNA"/>
</dbReference>
<feature type="transmembrane region" description="Helical" evidence="1">
    <location>
        <begin position="86"/>
        <end position="112"/>
    </location>
</feature>
<evidence type="ECO:0008006" key="4">
    <source>
        <dbReference type="Google" id="ProtNLM"/>
    </source>
</evidence>
<evidence type="ECO:0000256" key="1">
    <source>
        <dbReference type="SAM" id="Phobius"/>
    </source>
</evidence>
<dbReference type="RefSeq" id="WP_007914708.1">
    <property type="nucleotide sequence ID" value="NZ_ADVG01000003.1"/>
</dbReference>
<keyword evidence="1" id="KW-0472">Membrane</keyword>
<evidence type="ECO:0000313" key="2">
    <source>
        <dbReference type="EMBL" id="EFH83756.1"/>
    </source>
</evidence>
<comment type="caution">
    <text evidence="2">The sequence shown here is derived from an EMBL/GenBank/DDBJ whole genome shotgun (WGS) entry which is preliminary data.</text>
</comment>
<proteinExistence type="predicted"/>
<dbReference type="Proteomes" id="UP000004508">
    <property type="component" value="Unassembled WGS sequence"/>
</dbReference>
<dbReference type="AlphaFoldDB" id="D6TTK5"/>
<gene>
    <name evidence="2" type="ORF">Krac_4752</name>
</gene>
<feature type="transmembrane region" description="Helical" evidence="1">
    <location>
        <begin position="55"/>
        <end position="74"/>
    </location>
</feature>
<evidence type="ECO:0000313" key="3">
    <source>
        <dbReference type="Proteomes" id="UP000004508"/>
    </source>
</evidence>
<reference evidence="2 3" key="1">
    <citation type="journal article" date="2011" name="Stand. Genomic Sci.">
        <title>Non-contiguous finished genome sequence and contextual data of the filamentous soil bacterium Ktedonobacter racemifer type strain (SOSP1-21).</title>
        <authorList>
            <person name="Chang Y.J."/>
            <person name="Land M."/>
            <person name="Hauser L."/>
            <person name="Chertkov O."/>
            <person name="Del Rio T.G."/>
            <person name="Nolan M."/>
            <person name="Copeland A."/>
            <person name="Tice H."/>
            <person name="Cheng J.F."/>
            <person name="Lucas S."/>
            <person name="Han C."/>
            <person name="Goodwin L."/>
            <person name="Pitluck S."/>
            <person name="Ivanova N."/>
            <person name="Ovchinikova G."/>
            <person name="Pati A."/>
            <person name="Chen A."/>
            <person name="Palaniappan K."/>
            <person name="Mavromatis K."/>
            <person name="Liolios K."/>
            <person name="Brettin T."/>
            <person name="Fiebig A."/>
            <person name="Rohde M."/>
            <person name="Abt B."/>
            <person name="Goker M."/>
            <person name="Detter J.C."/>
            <person name="Woyke T."/>
            <person name="Bristow J."/>
            <person name="Eisen J.A."/>
            <person name="Markowitz V."/>
            <person name="Hugenholtz P."/>
            <person name="Kyrpides N.C."/>
            <person name="Klenk H.P."/>
            <person name="Lapidus A."/>
        </authorList>
    </citation>
    <scope>NUCLEOTIDE SEQUENCE [LARGE SCALE GENOMIC DNA]</scope>
    <source>
        <strain evidence="3">DSM 44963</strain>
    </source>
</reference>
<dbReference type="eggNOG" id="ENOG5033463">
    <property type="taxonomic scope" value="Bacteria"/>
</dbReference>
<sequence length="157" mass="17127">MNPAIVLDFVTLFFAGILAGALFVIDYGVGHAIAAILDEQSQIQIRQTLIRSLRILMPVIFILTILLGVAITVLDGFDQGFAFRLTGLLVVLSSFVLALIGTAPINAAVLTWQPGAPPKNWQALVSRWERLDRARTWVAIMAFALFLTATALKLTVH</sequence>
<keyword evidence="3" id="KW-1185">Reference proteome</keyword>
<dbReference type="OrthoDB" id="1453741at2"/>
<keyword evidence="1" id="KW-1133">Transmembrane helix</keyword>
<dbReference type="STRING" id="485913.Krac_4752"/>
<feature type="transmembrane region" description="Helical" evidence="1">
    <location>
        <begin position="137"/>
        <end position="156"/>
    </location>
</feature>
<accession>D6TTK5</accession>
<organism evidence="2 3">
    <name type="scientific">Ktedonobacter racemifer DSM 44963</name>
    <dbReference type="NCBI Taxonomy" id="485913"/>
    <lineage>
        <taxon>Bacteria</taxon>
        <taxon>Bacillati</taxon>
        <taxon>Chloroflexota</taxon>
        <taxon>Ktedonobacteria</taxon>
        <taxon>Ktedonobacterales</taxon>
        <taxon>Ktedonobacteraceae</taxon>
        <taxon>Ktedonobacter</taxon>
    </lineage>
</organism>